<dbReference type="Gene3D" id="1.20.20.20">
    <property type="entry name" value="Haemophore, haem-binding domain"/>
    <property type="match status" value="1"/>
</dbReference>
<protein>
    <submittedName>
        <fullName evidence="1">Uncharacterized protein</fullName>
    </submittedName>
</protein>
<organism evidence="1 2">
    <name type="scientific">Mycolicibacterium duvalii</name>
    <dbReference type="NCBI Taxonomy" id="39688"/>
    <lineage>
        <taxon>Bacteria</taxon>
        <taxon>Bacillati</taxon>
        <taxon>Actinomycetota</taxon>
        <taxon>Actinomycetes</taxon>
        <taxon>Mycobacteriales</taxon>
        <taxon>Mycobacteriaceae</taxon>
        <taxon>Mycolicibacterium</taxon>
    </lineage>
</organism>
<dbReference type="AlphaFoldDB" id="A0A7I7JVN9"/>
<keyword evidence="2" id="KW-1185">Reference proteome</keyword>
<dbReference type="NCBIfam" id="TIGR04529">
    <property type="entry name" value="MTB_hemophore"/>
    <property type="match status" value="1"/>
</dbReference>
<reference evidence="1 2" key="1">
    <citation type="journal article" date="2019" name="Emerg. Microbes Infect.">
        <title>Comprehensive subspecies identification of 175 nontuberculous mycobacteria species based on 7547 genomic profiles.</title>
        <authorList>
            <person name="Matsumoto Y."/>
            <person name="Kinjo T."/>
            <person name="Motooka D."/>
            <person name="Nabeya D."/>
            <person name="Jung N."/>
            <person name="Uechi K."/>
            <person name="Horii T."/>
            <person name="Iida T."/>
            <person name="Fujita J."/>
            <person name="Nakamura S."/>
        </authorList>
    </citation>
    <scope>NUCLEOTIDE SEQUENCE [LARGE SCALE GENOMIC DNA]</scope>
    <source>
        <strain evidence="1 2">JCM 6396</strain>
    </source>
</reference>
<dbReference type="RefSeq" id="WP_098003924.1">
    <property type="nucleotide sequence ID" value="NZ_AP022563.1"/>
</dbReference>
<dbReference type="EMBL" id="AP022563">
    <property type="protein sequence ID" value="BBX15304.1"/>
    <property type="molecule type" value="Genomic_DNA"/>
</dbReference>
<name>A0A7I7JVN9_9MYCO</name>
<dbReference type="InterPro" id="IPR032407">
    <property type="entry name" value="MHB"/>
</dbReference>
<accession>A0A7I7JVN9</accession>
<dbReference type="KEGG" id="mdu:MDUV_01640"/>
<evidence type="ECO:0000313" key="2">
    <source>
        <dbReference type="Proteomes" id="UP000467006"/>
    </source>
</evidence>
<proteinExistence type="predicted"/>
<evidence type="ECO:0000313" key="1">
    <source>
        <dbReference type="EMBL" id="BBX15304.1"/>
    </source>
</evidence>
<dbReference type="Proteomes" id="UP000467006">
    <property type="component" value="Chromosome"/>
</dbReference>
<dbReference type="Pfam" id="PF16525">
    <property type="entry name" value="MHB"/>
    <property type="match status" value="1"/>
</dbReference>
<dbReference type="InterPro" id="IPR038378">
    <property type="entry name" value="MHB_sf"/>
</dbReference>
<dbReference type="GO" id="GO:0020037">
    <property type="term" value="F:heme binding"/>
    <property type="evidence" value="ECO:0007669"/>
    <property type="project" value="InterPro"/>
</dbReference>
<sequence length="137" mass="14217">MTAGQRLSVARAPRLLAAVGVAGSMALAAAGVAQAQPAPDQCSPAALMRAHAATMNQMADYLDSHPDVEQVFADARGRATPQERHDVIEAYTGAHPDVAAALRDIHRPMQDLRSSCGLPMHPGMHGGMGFGPMGPGQ</sequence>
<dbReference type="OrthoDB" id="4752309at2"/>
<gene>
    <name evidence="1" type="ORF">MDUV_01640</name>
</gene>